<feature type="non-terminal residue" evidence="3">
    <location>
        <position position="180"/>
    </location>
</feature>
<organism evidence="3">
    <name type="scientific">mine drainage metagenome</name>
    <dbReference type="NCBI Taxonomy" id="410659"/>
    <lineage>
        <taxon>unclassified sequences</taxon>
        <taxon>metagenomes</taxon>
        <taxon>ecological metagenomes</taxon>
    </lineage>
</organism>
<proteinExistence type="predicted"/>
<keyword evidence="3" id="KW-0808">Transferase</keyword>
<dbReference type="GO" id="GO:0032259">
    <property type="term" value="P:methylation"/>
    <property type="evidence" value="ECO:0007669"/>
    <property type="project" value="UniProtKB-KW"/>
</dbReference>
<evidence type="ECO:0000313" key="3">
    <source>
        <dbReference type="EMBL" id="EQD50981.1"/>
    </source>
</evidence>
<feature type="non-terminal residue" evidence="3">
    <location>
        <position position="1"/>
    </location>
</feature>
<comment type="caution">
    <text evidence="3">The sequence shown here is derived from an EMBL/GenBank/DDBJ whole genome shotgun (WGS) entry which is preliminary data.</text>
</comment>
<gene>
    <name evidence="3" type="ORF">B1A_13260</name>
</gene>
<reference evidence="3" key="1">
    <citation type="submission" date="2013-08" db="EMBL/GenBank/DDBJ databases">
        <authorList>
            <person name="Mendez C."/>
            <person name="Richter M."/>
            <person name="Ferrer M."/>
            <person name="Sanchez J."/>
        </authorList>
    </citation>
    <scope>NUCLEOTIDE SEQUENCE</scope>
</reference>
<feature type="domain" description="MmeI-like target recognition" evidence="1">
    <location>
        <begin position="111"/>
        <end position="180"/>
    </location>
</feature>
<dbReference type="Pfam" id="PF20473">
    <property type="entry name" value="MmeI_Mtase"/>
    <property type="match status" value="1"/>
</dbReference>
<dbReference type="AlphaFoldDB" id="T0ZRR4"/>
<keyword evidence="3" id="KW-0489">Methyltransferase</keyword>
<name>T0ZRR4_9ZZZZ</name>
<feature type="domain" description="MmeI-like DNA-methyltransferase" evidence="2">
    <location>
        <begin position="10"/>
        <end position="78"/>
    </location>
</feature>
<dbReference type="GO" id="GO:0008168">
    <property type="term" value="F:methyltransferase activity"/>
    <property type="evidence" value="ECO:0007669"/>
    <property type="project" value="UniProtKB-KW"/>
</dbReference>
<dbReference type="InterPro" id="IPR046816">
    <property type="entry name" value="MmeI_Mtase"/>
</dbReference>
<dbReference type="Pfam" id="PF20466">
    <property type="entry name" value="MmeI_TRD"/>
    <property type="match status" value="1"/>
</dbReference>
<evidence type="ECO:0000259" key="1">
    <source>
        <dbReference type="Pfam" id="PF20466"/>
    </source>
</evidence>
<sequence>LGHVAPGTKSPEVLEGTGASAAFVSTNSITQGEQVPVLWPRLLDDGFDIGFAHRTFEWTSEAKGMAHVHCVIVGFCQGAWRGKRWIFDYSTPRSEPHQLQVSHINPYLVEAPTVYVYKRREPLVPVPHASFGSMPNDDGNFILDDDEAVRLRTADSVAARFLREMASTRQLLHGERRWCL</sequence>
<reference evidence="3" key="2">
    <citation type="journal article" date="2014" name="ISME J.">
        <title>Microbial stratification in low pH oxic and suboxic macroscopic growths along an acid mine drainage.</title>
        <authorList>
            <person name="Mendez-Garcia C."/>
            <person name="Mesa V."/>
            <person name="Sprenger R.R."/>
            <person name="Richter M."/>
            <person name="Diez M.S."/>
            <person name="Solano J."/>
            <person name="Bargiela R."/>
            <person name="Golyshina O.V."/>
            <person name="Manteca A."/>
            <person name="Ramos J.L."/>
            <person name="Gallego J.R."/>
            <person name="Llorente I."/>
            <person name="Martins Dos Santos V.A."/>
            <person name="Jensen O.N."/>
            <person name="Pelaez A.I."/>
            <person name="Sanchez J."/>
            <person name="Ferrer M."/>
        </authorList>
    </citation>
    <scope>NUCLEOTIDE SEQUENCE</scope>
</reference>
<protein>
    <submittedName>
        <fullName evidence="3">DNA methylase</fullName>
    </submittedName>
</protein>
<accession>T0ZRR4</accession>
<dbReference type="InterPro" id="IPR046820">
    <property type="entry name" value="MmeI_TRD"/>
</dbReference>
<evidence type="ECO:0000259" key="2">
    <source>
        <dbReference type="Pfam" id="PF20473"/>
    </source>
</evidence>
<dbReference type="EMBL" id="AUZX01009696">
    <property type="protein sequence ID" value="EQD50981.1"/>
    <property type="molecule type" value="Genomic_DNA"/>
</dbReference>